<name>A0A8S0XYH8_CYCAE</name>
<reference evidence="1 2" key="1">
    <citation type="submission" date="2020-01" db="EMBL/GenBank/DDBJ databases">
        <authorList>
            <person name="Gupta K D."/>
        </authorList>
    </citation>
    <scope>NUCLEOTIDE SEQUENCE [LARGE SCALE GENOMIC DNA]</scope>
</reference>
<sequence>MPLNALLTASIEYEIVARSLPLTGKVLAAYLDASGTRVGLGIGNPNAELTPDMSARALASEGGSAKVVWGSRAGDVLFTTAPRATETGRRSAAEVRRCGVIDEHEGAVTLDAKWVDVQRSTFRSDGSLLQELMDAAIELWDAKTASCNWTSHQVLSTSVPDACLKVGGSTTCGYVVAVSEAATSTFGQDSTLEKEKERDVESVMVDKWTRGTLRCVSKAVEKRTGKGLDLDLGRLKGLMGNVGVNAPSAEAQI</sequence>
<organism evidence="1 2">
    <name type="scientific">Cyclocybe aegerita</name>
    <name type="common">Black poplar mushroom</name>
    <name type="synonym">Agrocybe aegerita</name>
    <dbReference type="NCBI Taxonomy" id="1973307"/>
    <lineage>
        <taxon>Eukaryota</taxon>
        <taxon>Fungi</taxon>
        <taxon>Dikarya</taxon>
        <taxon>Basidiomycota</taxon>
        <taxon>Agaricomycotina</taxon>
        <taxon>Agaricomycetes</taxon>
        <taxon>Agaricomycetidae</taxon>
        <taxon>Agaricales</taxon>
        <taxon>Agaricineae</taxon>
        <taxon>Bolbitiaceae</taxon>
        <taxon>Cyclocybe</taxon>
    </lineage>
</organism>
<protein>
    <submittedName>
        <fullName evidence="1">Uncharacterized protein</fullName>
    </submittedName>
</protein>
<dbReference type="EMBL" id="CACVBS010000068">
    <property type="protein sequence ID" value="CAA7268661.1"/>
    <property type="molecule type" value="Genomic_DNA"/>
</dbReference>
<dbReference type="OrthoDB" id="429520at2759"/>
<evidence type="ECO:0000313" key="1">
    <source>
        <dbReference type="EMBL" id="CAA7268661.1"/>
    </source>
</evidence>
<keyword evidence="2" id="KW-1185">Reference proteome</keyword>
<proteinExistence type="predicted"/>
<evidence type="ECO:0000313" key="2">
    <source>
        <dbReference type="Proteomes" id="UP000467700"/>
    </source>
</evidence>
<dbReference type="Proteomes" id="UP000467700">
    <property type="component" value="Unassembled WGS sequence"/>
</dbReference>
<accession>A0A8S0XYH8</accession>
<dbReference type="AlphaFoldDB" id="A0A8S0XYH8"/>
<comment type="caution">
    <text evidence="1">The sequence shown here is derived from an EMBL/GenBank/DDBJ whole genome shotgun (WGS) entry which is preliminary data.</text>
</comment>
<gene>
    <name evidence="1" type="ORF">AAE3_LOCUS10672</name>
</gene>